<feature type="compositionally biased region" description="Polar residues" evidence="2">
    <location>
        <begin position="559"/>
        <end position="581"/>
    </location>
</feature>
<keyword evidence="5" id="KW-1185">Reference proteome</keyword>
<feature type="region of interest" description="Disordered" evidence="2">
    <location>
        <begin position="1"/>
        <end position="69"/>
    </location>
</feature>
<protein>
    <submittedName>
        <fullName evidence="4">Uncharacterized protein</fullName>
    </submittedName>
</protein>
<keyword evidence="3" id="KW-0812">Transmembrane</keyword>
<proteinExistence type="predicted"/>
<evidence type="ECO:0000256" key="1">
    <source>
        <dbReference type="SAM" id="Coils"/>
    </source>
</evidence>
<feature type="region of interest" description="Disordered" evidence="2">
    <location>
        <begin position="320"/>
        <end position="364"/>
    </location>
</feature>
<keyword evidence="1" id="KW-0175">Coiled coil</keyword>
<evidence type="ECO:0000313" key="4">
    <source>
        <dbReference type="EMBL" id="KAK4246687.1"/>
    </source>
</evidence>
<evidence type="ECO:0000256" key="3">
    <source>
        <dbReference type="SAM" id="Phobius"/>
    </source>
</evidence>
<feature type="transmembrane region" description="Helical" evidence="3">
    <location>
        <begin position="1014"/>
        <end position="1036"/>
    </location>
</feature>
<feature type="transmembrane region" description="Helical" evidence="3">
    <location>
        <begin position="961"/>
        <end position="981"/>
    </location>
</feature>
<reference evidence="4" key="2">
    <citation type="submission" date="2023-05" db="EMBL/GenBank/DDBJ databases">
        <authorList>
            <consortium name="Lawrence Berkeley National Laboratory"/>
            <person name="Steindorff A."/>
            <person name="Hensen N."/>
            <person name="Bonometti L."/>
            <person name="Westerberg I."/>
            <person name="Brannstrom I.O."/>
            <person name="Guillou S."/>
            <person name="Cros-Aarteil S."/>
            <person name="Calhoun S."/>
            <person name="Haridas S."/>
            <person name="Kuo A."/>
            <person name="Mondo S."/>
            <person name="Pangilinan J."/>
            <person name="Riley R."/>
            <person name="Labutti K."/>
            <person name="Andreopoulos B."/>
            <person name="Lipzen A."/>
            <person name="Chen C."/>
            <person name="Yanf M."/>
            <person name="Daum C."/>
            <person name="Ng V."/>
            <person name="Clum A."/>
            <person name="Ohm R."/>
            <person name="Martin F."/>
            <person name="Silar P."/>
            <person name="Natvig D."/>
            <person name="Lalanne C."/>
            <person name="Gautier V."/>
            <person name="Ament-Velasquez S.L."/>
            <person name="Kruys A."/>
            <person name="Hutchinson M.I."/>
            <person name="Powell A.J."/>
            <person name="Barry K."/>
            <person name="Miller A.N."/>
            <person name="Grigoriev I.V."/>
            <person name="Debuchy R."/>
            <person name="Gladieux P."/>
            <person name="Thoren M.H."/>
            <person name="Johannesson H."/>
        </authorList>
    </citation>
    <scope>NUCLEOTIDE SEQUENCE</scope>
    <source>
        <strain evidence="4">CBS 359.72</strain>
    </source>
</reference>
<feature type="coiled-coil region" evidence="1">
    <location>
        <begin position="378"/>
        <end position="405"/>
    </location>
</feature>
<accession>A0AAN7CSS3</accession>
<sequence>MTPHWLLGSDSHLSDAESGDPPSVLASSSELPKTGSPGGLLPPTFSHKRHSHRTSMDTNKISFRSTATGRSSARRQMELVEDIYFANPEVWGRQEGQVKIVRGLLEEVTEPPRSGLFDRLDYDHELRVYMEQSEVVVRARWERLLACYDVAMRGRNSAFFALADASNQFYGGEVLNRESQEARRKLTEENEDLSRALSVVESQNRLYEKRIAALEDRNRILAREGIVRQSRYDKFLGILEAMLASWEGSTGIPITRSSADASGDPEARFEAIRRGLEEVRMVSALSTTRYKYLKDKYDALINEADELVQGHVSEQLSPFFASEPDSELSQRKVDNDVLSSSLEAERNREDGKEESSAQIRAQLASQSGSLPSRLWAENDNLREEVALWRGRCAELKRTVEQLKQKTAVQDVEARDEEINDETNAGKAADHIEDLPVADSGPVRRSSDKPDMTSSSCSPPLPLLPGDVLRDIEAGQLQAIQSSQSVMDEIKETIDELVKRISTEMAEAKKMHRLEAEQILDELQKLAISADTWSQEHQTLEENQGLIHGELDALRRMVQSNEQQSPQTGAVQSTSRQSTESSPIAGPKAPRVEPSTVSSYAPSAHEIRHLRLVSVLIRTMRAPPSPEHIGLDTAVVMWLRHLYYLRDELNGVDPFTPTEDLMTKFGAELETLLSYGIQKDPKPFYSTLKHYDKLFSCLEKLGSCRIHGTISAAELSQRTQICLEHELQTYRTQHSLPPLRSDQIEESSNSEWTLPIPESWGSSASIEELLAQIQKVVVDQYLLERRQALQDGIRSQEDQLADLKEAIPMIGTHVENLIEQMAAFDRLHERESTSSSPDAREVDTILRVGLKRREMRFRREQDFTQERCNQLEAGLANSQKFLDHQTLMDRRLAEQALTKALLKLQPCPSQGTTRSCHGLHGHGVLPSADLLGTSLCRILTSLTWLVLLLFTQPRRVYQTAVFIWSSLVAIPIYLSRCIAYAISRLYLRLHHGNAPTPSPPPPSLPRLLLPPVPPASTLLGTALVLLAVYGWLAYVAVTVERRIWVGDNDWRFAYVLDLTSGAPLPYPGWSPLRVDFRLATHPAWAWFGEGVHSLWAWKRGVDLSDVAVAGAAAAGAPRSLLLAAYHRNLFMPRASPSVVWKLLNSLTSQPSLGFSASGTREYCSWAGRLNIRSASTRTRSGRYRNTSSRLACAWTYSMSKSAAKSSPMVLASRPFSGVTTTAKGSLPILGSLAFWRFSGKPSGPTSLASG</sequence>
<feature type="compositionally biased region" description="Basic and acidic residues" evidence="2">
    <location>
        <begin position="343"/>
        <end position="355"/>
    </location>
</feature>
<comment type="caution">
    <text evidence="4">The sequence shown here is derived from an EMBL/GenBank/DDBJ whole genome shotgun (WGS) entry which is preliminary data.</text>
</comment>
<reference evidence="4" key="1">
    <citation type="journal article" date="2023" name="Mol. Phylogenet. Evol.">
        <title>Genome-scale phylogeny and comparative genomics of the fungal order Sordariales.</title>
        <authorList>
            <person name="Hensen N."/>
            <person name="Bonometti L."/>
            <person name="Westerberg I."/>
            <person name="Brannstrom I.O."/>
            <person name="Guillou S."/>
            <person name="Cros-Aarteil S."/>
            <person name="Calhoun S."/>
            <person name="Haridas S."/>
            <person name="Kuo A."/>
            <person name="Mondo S."/>
            <person name="Pangilinan J."/>
            <person name="Riley R."/>
            <person name="LaButti K."/>
            <person name="Andreopoulos B."/>
            <person name="Lipzen A."/>
            <person name="Chen C."/>
            <person name="Yan M."/>
            <person name="Daum C."/>
            <person name="Ng V."/>
            <person name="Clum A."/>
            <person name="Steindorff A."/>
            <person name="Ohm R.A."/>
            <person name="Martin F."/>
            <person name="Silar P."/>
            <person name="Natvig D.O."/>
            <person name="Lalanne C."/>
            <person name="Gautier V."/>
            <person name="Ament-Velasquez S.L."/>
            <person name="Kruys A."/>
            <person name="Hutchinson M.I."/>
            <person name="Powell A.J."/>
            <person name="Barry K."/>
            <person name="Miller A.N."/>
            <person name="Grigoriev I.V."/>
            <person name="Debuchy R."/>
            <person name="Gladieux P."/>
            <person name="Hiltunen Thoren M."/>
            <person name="Johannesson H."/>
        </authorList>
    </citation>
    <scope>NUCLEOTIDE SEQUENCE</scope>
    <source>
        <strain evidence="4">CBS 359.72</strain>
    </source>
</reference>
<name>A0AAN7CSS3_9PEZI</name>
<dbReference type="AlphaFoldDB" id="A0AAN7CSS3"/>
<feature type="transmembrane region" description="Helical" evidence="3">
    <location>
        <begin position="929"/>
        <end position="949"/>
    </location>
</feature>
<keyword evidence="3" id="KW-0472">Membrane</keyword>
<feature type="coiled-coil region" evidence="1">
    <location>
        <begin position="172"/>
        <end position="224"/>
    </location>
</feature>
<dbReference type="EMBL" id="MU857669">
    <property type="protein sequence ID" value="KAK4246687.1"/>
    <property type="molecule type" value="Genomic_DNA"/>
</dbReference>
<evidence type="ECO:0000256" key="2">
    <source>
        <dbReference type="SAM" id="MobiDB-lite"/>
    </source>
</evidence>
<dbReference type="Proteomes" id="UP001303647">
    <property type="component" value="Unassembled WGS sequence"/>
</dbReference>
<gene>
    <name evidence="4" type="ORF">C7999DRAFT_41925</name>
</gene>
<organism evidence="4 5">
    <name type="scientific">Corynascus novoguineensis</name>
    <dbReference type="NCBI Taxonomy" id="1126955"/>
    <lineage>
        <taxon>Eukaryota</taxon>
        <taxon>Fungi</taxon>
        <taxon>Dikarya</taxon>
        <taxon>Ascomycota</taxon>
        <taxon>Pezizomycotina</taxon>
        <taxon>Sordariomycetes</taxon>
        <taxon>Sordariomycetidae</taxon>
        <taxon>Sordariales</taxon>
        <taxon>Chaetomiaceae</taxon>
        <taxon>Corynascus</taxon>
    </lineage>
</organism>
<feature type="region of interest" description="Disordered" evidence="2">
    <location>
        <begin position="410"/>
        <end position="463"/>
    </location>
</feature>
<evidence type="ECO:0000313" key="5">
    <source>
        <dbReference type="Proteomes" id="UP001303647"/>
    </source>
</evidence>
<keyword evidence="3" id="KW-1133">Transmembrane helix</keyword>
<feature type="coiled-coil region" evidence="1">
    <location>
        <begin position="479"/>
        <end position="542"/>
    </location>
</feature>
<feature type="region of interest" description="Disordered" evidence="2">
    <location>
        <begin position="559"/>
        <end position="599"/>
    </location>
</feature>